<sequence>MFFSLHGIPCNESGWQMLLLWLSIFLCPAYMQDITVNTFRRQNTKIEEQHRILVTLHDHGSKKGKHGRR</sequence>
<accession>U7E289</accession>
<protein>
    <submittedName>
        <fullName evidence="1">Uncharacterized protein</fullName>
    </submittedName>
</protein>
<dbReference type="AlphaFoldDB" id="U7E289"/>
<organism evidence="1 2">
    <name type="scientific">Populus trichocarpa</name>
    <name type="common">Western balsam poplar</name>
    <name type="synonym">Populus balsamifera subsp. trichocarpa</name>
    <dbReference type="NCBI Taxonomy" id="3694"/>
    <lineage>
        <taxon>Eukaryota</taxon>
        <taxon>Viridiplantae</taxon>
        <taxon>Streptophyta</taxon>
        <taxon>Embryophyta</taxon>
        <taxon>Tracheophyta</taxon>
        <taxon>Spermatophyta</taxon>
        <taxon>Magnoliopsida</taxon>
        <taxon>eudicotyledons</taxon>
        <taxon>Gunneridae</taxon>
        <taxon>Pentapetalae</taxon>
        <taxon>rosids</taxon>
        <taxon>fabids</taxon>
        <taxon>Malpighiales</taxon>
        <taxon>Salicaceae</taxon>
        <taxon>Saliceae</taxon>
        <taxon>Populus</taxon>
    </lineage>
</organism>
<dbReference type="Proteomes" id="UP000006729">
    <property type="component" value="Chromosome 13"/>
</dbReference>
<gene>
    <name evidence="1" type="ORF">POPTR_013G034700</name>
</gene>
<proteinExistence type="predicted"/>
<evidence type="ECO:0000313" key="1">
    <source>
        <dbReference type="EMBL" id="PNT06504.1"/>
    </source>
</evidence>
<dbReference type="HOGENOM" id="CLU_2780604_0_0_1"/>
<name>U7E289_POPTR</name>
<dbReference type="InParanoid" id="U7E289"/>
<dbReference type="EMBL" id="CM009302">
    <property type="protein sequence ID" value="PNT06504.1"/>
    <property type="molecule type" value="Genomic_DNA"/>
</dbReference>
<reference evidence="1 2" key="1">
    <citation type="journal article" date="2006" name="Science">
        <title>The genome of black cottonwood, Populus trichocarpa (Torr. &amp; Gray).</title>
        <authorList>
            <person name="Tuskan G.A."/>
            <person name="Difazio S."/>
            <person name="Jansson S."/>
            <person name="Bohlmann J."/>
            <person name="Grigoriev I."/>
            <person name="Hellsten U."/>
            <person name="Putnam N."/>
            <person name="Ralph S."/>
            <person name="Rombauts S."/>
            <person name="Salamov A."/>
            <person name="Schein J."/>
            <person name="Sterck L."/>
            <person name="Aerts A."/>
            <person name="Bhalerao R.R."/>
            <person name="Bhalerao R.P."/>
            <person name="Blaudez D."/>
            <person name="Boerjan W."/>
            <person name="Brun A."/>
            <person name="Brunner A."/>
            <person name="Busov V."/>
            <person name="Campbell M."/>
            <person name="Carlson J."/>
            <person name="Chalot M."/>
            <person name="Chapman J."/>
            <person name="Chen G.L."/>
            <person name="Cooper D."/>
            <person name="Coutinho P.M."/>
            <person name="Couturier J."/>
            <person name="Covert S."/>
            <person name="Cronk Q."/>
            <person name="Cunningham R."/>
            <person name="Davis J."/>
            <person name="Degroeve S."/>
            <person name="Dejardin A."/>
            <person name="Depamphilis C."/>
            <person name="Detter J."/>
            <person name="Dirks B."/>
            <person name="Dubchak I."/>
            <person name="Duplessis S."/>
            <person name="Ehlting J."/>
            <person name="Ellis B."/>
            <person name="Gendler K."/>
            <person name="Goodstein D."/>
            <person name="Gribskov M."/>
            <person name="Grimwood J."/>
            <person name="Groover A."/>
            <person name="Gunter L."/>
            <person name="Hamberger B."/>
            <person name="Heinze B."/>
            <person name="Helariutta Y."/>
            <person name="Henrissat B."/>
            <person name="Holligan D."/>
            <person name="Holt R."/>
            <person name="Huang W."/>
            <person name="Islam-Faridi N."/>
            <person name="Jones S."/>
            <person name="Jones-Rhoades M."/>
            <person name="Jorgensen R."/>
            <person name="Joshi C."/>
            <person name="Kangasjarvi J."/>
            <person name="Karlsson J."/>
            <person name="Kelleher C."/>
            <person name="Kirkpatrick R."/>
            <person name="Kirst M."/>
            <person name="Kohler A."/>
            <person name="Kalluri U."/>
            <person name="Larimer F."/>
            <person name="Leebens-Mack J."/>
            <person name="Leple J.C."/>
            <person name="Locascio P."/>
            <person name="Lou Y."/>
            <person name="Lucas S."/>
            <person name="Martin F."/>
            <person name="Montanini B."/>
            <person name="Napoli C."/>
            <person name="Nelson D.R."/>
            <person name="Nelson C."/>
            <person name="Nieminen K."/>
            <person name="Nilsson O."/>
            <person name="Pereda V."/>
            <person name="Peter G."/>
            <person name="Philippe R."/>
            <person name="Pilate G."/>
            <person name="Poliakov A."/>
            <person name="Razumovskaya J."/>
            <person name="Richardson P."/>
            <person name="Rinaldi C."/>
            <person name="Ritland K."/>
            <person name="Rouze P."/>
            <person name="Ryaboy D."/>
            <person name="Schmutz J."/>
            <person name="Schrader J."/>
            <person name="Segerman B."/>
            <person name="Shin H."/>
            <person name="Siddiqui A."/>
            <person name="Sterky F."/>
            <person name="Terry A."/>
            <person name="Tsai C.J."/>
            <person name="Uberbacher E."/>
            <person name="Unneberg P."/>
            <person name="Vahala J."/>
            <person name="Wall K."/>
            <person name="Wessler S."/>
            <person name="Yang G."/>
            <person name="Yin T."/>
            <person name="Douglas C."/>
            <person name="Marra M."/>
            <person name="Sandberg G."/>
            <person name="Van de Peer Y."/>
            <person name="Rokhsar D."/>
        </authorList>
    </citation>
    <scope>NUCLEOTIDE SEQUENCE [LARGE SCALE GENOMIC DNA]</scope>
    <source>
        <strain evidence="2">cv. Nisqually</strain>
    </source>
</reference>
<keyword evidence="2" id="KW-1185">Reference proteome</keyword>
<evidence type="ECO:0000313" key="2">
    <source>
        <dbReference type="Proteomes" id="UP000006729"/>
    </source>
</evidence>